<proteinExistence type="predicted"/>
<dbReference type="EMBL" id="JADCTT010000007">
    <property type="protein sequence ID" value="KAF9750054.1"/>
    <property type="molecule type" value="Genomic_DNA"/>
</dbReference>
<gene>
    <name evidence="2" type="ORF">IM811_016081</name>
</gene>
<evidence type="ECO:0008006" key="4">
    <source>
        <dbReference type="Google" id="ProtNLM"/>
    </source>
</evidence>
<dbReference type="AlphaFoldDB" id="A0A8H7N6P1"/>
<dbReference type="Proteomes" id="UP000616885">
    <property type="component" value="Unassembled WGS sequence"/>
</dbReference>
<evidence type="ECO:0000256" key="1">
    <source>
        <dbReference type="SAM" id="Phobius"/>
    </source>
</evidence>
<evidence type="ECO:0000313" key="2">
    <source>
        <dbReference type="EMBL" id="KAF9750054.1"/>
    </source>
</evidence>
<comment type="caution">
    <text evidence="2">The sequence shown here is derived from an EMBL/GenBank/DDBJ whole genome shotgun (WGS) entry which is preliminary data.</text>
</comment>
<keyword evidence="1" id="KW-0812">Transmembrane</keyword>
<keyword evidence="1" id="KW-1133">Transmembrane helix</keyword>
<accession>A0A8H7N6P1</accession>
<keyword evidence="1" id="KW-0472">Membrane</keyword>
<evidence type="ECO:0000313" key="3">
    <source>
        <dbReference type="Proteomes" id="UP000616885"/>
    </source>
</evidence>
<protein>
    <recommendedName>
        <fullName evidence="4">Major facilitator superfamily (MFS) profile domain-containing protein</fullName>
    </recommendedName>
</protein>
<organism evidence="2 3">
    <name type="scientific">Bionectria ochroleuca</name>
    <name type="common">Gliocladium roseum</name>
    <dbReference type="NCBI Taxonomy" id="29856"/>
    <lineage>
        <taxon>Eukaryota</taxon>
        <taxon>Fungi</taxon>
        <taxon>Dikarya</taxon>
        <taxon>Ascomycota</taxon>
        <taxon>Pezizomycotina</taxon>
        <taxon>Sordariomycetes</taxon>
        <taxon>Hypocreomycetidae</taxon>
        <taxon>Hypocreales</taxon>
        <taxon>Bionectriaceae</taxon>
        <taxon>Clonostachys</taxon>
    </lineage>
</organism>
<feature type="transmembrane region" description="Helical" evidence="1">
    <location>
        <begin position="47"/>
        <end position="65"/>
    </location>
</feature>
<name>A0A8H7N6P1_BIOOC</name>
<reference evidence="2" key="1">
    <citation type="submission" date="2020-10" db="EMBL/GenBank/DDBJ databases">
        <title>High-Quality Genome Resource of Clonostachys rosea strain S41 by Oxford Nanopore Long-Read Sequencing.</title>
        <authorList>
            <person name="Wang H."/>
        </authorList>
    </citation>
    <scope>NUCLEOTIDE SEQUENCE</scope>
    <source>
        <strain evidence="2">S41</strain>
    </source>
</reference>
<sequence length="175" mass="19407">MDPRTVEETAPLLGAEVVTTDPRTIEEREFAKGDPENPLEWPLKFKWLFISILFFMGATVTFTCISPVPIAGRIVQDLSNGQKNKYASVLLVTIWELGEAAGPLLIAPSPRRLAGIPSLMSVASSSPPRLFWLRRHRPRRSSSFLGFCPAYSSRQTSSDRRLSATFSSPTCEDPP</sequence>